<feature type="site" description="Lowers pKa of active site Cys" evidence="3">
    <location>
        <position position="237"/>
    </location>
</feature>
<dbReference type="Proteomes" id="UP000190774">
    <property type="component" value="Unassembled WGS sequence"/>
</dbReference>
<dbReference type="PIRSF" id="PIRSF015753">
    <property type="entry name" value="GST"/>
    <property type="match status" value="1"/>
</dbReference>
<feature type="active site" description="Nucleophile" evidence="1">
    <location>
        <position position="48"/>
    </location>
</feature>
<evidence type="ECO:0000256" key="1">
    <source>
        <dbReference type="PIRSR" id="PIRSR015753-1"/>
    </source>
</evidence>
<dbReference type="Gene3D" id="3.40.30.10">
    <property type="entry name" value="Glutaredoxin"/>
    <property type="match status" value="1"/>
</dbReference>
<dbReference type="PROSITE" id="PS50405">
    <property type="entry name" value="GST_CTER"/>
    <property type="match status" value="1"/>
</dbReference>
<proteinExistence type="predicted"/>
<dbReference type="InterPro" id="IPR010987">
    <property type="entry name" value="Glutathione-S-Trfase_C-like"/>
</dbReference>
<feature type="site" description="Lowers pKa of active site Cys" evidence="3">
    <location>
        <position position="280"/>
    </location>
</feature>
<dbReference type="PANTHER" id="PTHR32419:SF6">
    <property type="entry name" value="GLUTATHIONE S-TRANSFERASE OMEGA-LIKE 1-RELATED"/>
    <property type="match status" value="1"/>
</dbReference>
<protein>
    <submittedName>
        <fullName evidence="5">Putative glutathione S-transferase</fullName>
    </submittedName>
</protein>
<name>A0A1T4WXW3_9BACT</name>
<dbReference type="InterPro" id="IPR004045">
    <property type="entry name" value="Glutathione_S-Trfase_N"/>
</dbReference>
<organism evidence="5 6">
    <name type="scientific">Prosthecobacter debontii</name>
    <dbReference type="NCBI Taxonomy" id="48467"/>
    <lineage>
        <taxon>Bacteria</taxon>
        <taxon>Pseudomonadati</taxon>
        <taxon>Verrucomicrobiota</taxon>
        <taxon>Verrucomicrobiia</taxon>
        <taxon>Verrucomicrobiales</taxon>
        <taxon>Verrucomicrobiaceae</taxon>
        <taxon>Prosthecobacter</taxon>
    </lineage>
</organism>
<keyword evidence="5" id="KW-0808">Transferase</keyword>
<dbReference type="PANTHER" id="PTHR32419">
    <property type="entry name" value="GLUTATHIONYL-HYDROQUINONE REDUCTASE"/>
    <property type="match status" value="1"/>
</dbReference>
<dbReference type="Pfam" id="PF13410">
    <property type="entry name" value="GST_C_2"/>
    <property type="match status" value="1"/>
</dbReference>
<feature type="binding site" evidence="2">
    <location>
        <position position="81"/>
    </location>
    <ligand>
        <name>glutathione</name>
        <dbReference type="ChEBI" id="CHEBI:57925"/>
    </ligand>
</feature>
<dbReference type="STRING" id="48467.SAMN02745166_00879"/>
<dbReference type="SUPFAM" id="SSF52833">
    <property type="entry name" value="Thioredoxin-like"/>
    <property type="match status" value="1"/>
</dbReference>
<sequence>MAQFPAEQSTDGSFRRQEDAFRRWVVADGSSEFPPEEGRYHLYVSLACPWAHRTLIIRSVLGLEKAIGVTVADPVRDDRGWAFRDGLGHSADQAAGFQFLSEAYLKSDPSFEGRYTVPVLWDTQTQSIVSNSEDDICRMFADGFRAFQRRFTDPFPAHLEDEQKTLSSYIYDRINNAVYKAGFATTQQAYEKAVGELFTALGAMEERLTRNIFLLGNDLTEADWRLFCTLIRFDAVYHGHFKCNLRQIQSYPQLSSYVRCLYQQSGIQQTVNFDHIKRHYFMTHEQINPTRIVPLGPDLTWLDEPSERELRFGSYWENTVLP</sequence>
<dbReference type="InterPro" id="IPR036282">
    <property type="entry name" value="Glutathione-S-Trfase_C_sf"/>
</dbReference>
<dbReference type="SFLD" id="SFLDS00019">
    <property type="entry name" value="Glutathione_Transferase_(cytos"/>
    <property type="match status" value="1"/>
</dbReference>
<feature type="domain" description="GST C-terminal" evidence="4">
    <location>
        <begin position="156"/>
        <end position="280"/>
    </location>
</feature>
<dbReference type="OrthoDB" id="9769158at2"/>
<dbReference type="AlphaFoldDB" id="A0A1T4WXW3"/>
<dbReference type="SFLD" id="SFLDG01206">
    <property type="entry name" value="Xi.1"/>
    <property type="match status" value="1"/>
</dbReference>
<evidence type="ECO:0000256" key="3">
    <source>
        <dbReference type="PIRSR" id="PIRSR015753-3"/>
    </source>
</evidence>
<dbReference type="InterPro" id="IPR016639">
    <property type="entry name" value="GST_Omega/GSH"/>
</dbReference>
<evidence type="ECO:0000313" key="5">
    <source>
        <dbReference type="EMBL" id="SKA82223.1"/>
    </source>
</evidence>
<dbReference type="RefSeq" id="WP_078812074.1">
    <property type="nucleotide sequence ID" value="NZ_FUYE01000002.1"/>
</dbReference>
<dbReference type="GO" id="GO:0005737">
    <property type="term" value="C:cytoplasm"/>
    <property type="evidence" value="ECO:0007669"/>
    <property type="project" value="TreeGrafter"/>
</dbReference>
<feature type="active site" description="Proton donor/acceptor" evidence="1">
    <location>
        <position position="179"/>
    </location>
</feature>
<dbReference type="SFLD" id="SFLDG01148">
    <property type="entry name" value="Xi_(cytGST)"/>
    <property type="match status" value="1"/>
</dbReference>
<dbReference type="CDD" id="cd03190">
    <property type="entry name" value="GST_C_Omega_like"/>
    <property type="match status" value="1"/>
</dbReference>
<dbReference type="InterPro" id="IPR036249">
    <property type="entry name" value="Thioredoxin-like_sf"/>
</dbReference>
<dbReference type="SUPFAM" id="SSF47616">
    <property type="entry name" value="GST C-terminal domain-like"/>
    <property type="match status" value="1"/>
</dbReference>
<gene>
    <name evidence="5" type="ORF">SAMN02745166_00879</name>
</gene>
<dbReference type="GO" id="GO:0004364">
    <property type="term" value="F:glutathione transferase activity"/>
    <property type="evidence" value="ECO:0007669"/>
    <property type="project" value="InterPro"/>
</dbReference>
<keyword evidence="6" id="KW-1185">Reference proteome</keyword>
<dbReference type="Gene3D" id="1.20.1050.10">
    <property type="match status" value="1"/>
</dbReference>
<evidence type="ECO:0000256" key="2">
    <source>
        <dbReference type="PIRSR" id="PIRSR015753-2"/>
    </source>
</evidence>
<feature type="binding site" evidence="2">
    <location>
        <begin position="114"/>
        <end position="117"/>
    </location>
    <ligand>
        <name>glutathione</name>
        <dbReference type="ChEBI" id="CHEBI:57925"/>
    </ligand>
</feature>
<dbReference type="Pfam" id="PF13409">
    <property type="entry name" value="GST_N_2"/>
    <property type="match status" value="1"/>
</dbReference>
<accession>A0A1T4WXW3</accession>
<dbReference type="EMBL" id="FUYE01000002">
    <property type="protein sequence ID" value="SKA82223.1"/>
    <property type="molecule type" value="Genomic_DNA"/>
</dbReference>
<reference evidence="6" key="1">
    <citation type="submission" date="2017-02" db="EMBL/GenBank/DDBJ databases">
        <authorList>
            <person name="Varghese N."/>
            <person name="Submissions S."/>
        </authorList>
    </citation>
    <scope>NUCLEOTIDE SEQUENCE [LARGE SCALE GENOMIC DNA]</scope>
    <source>
        <strain evidence="6">ATCC 700200</strain>
    </source>
</reference>
<dbReference type="InterPro" id="IPR040079">
    <property type="entry name" value="Glutathione_S-Trfase"/>
</dbReference>
<evidence type="ECO:0000259" key="4">
    <source>
        <dbReference type="PROSITE" id="PS50405"/>
    </source>
</evidence>
<dbReference type="InterPro" id="IPR047047">
    <property type="entry name" value="GST_Omega-like_C"/>
</dbReference>
<evidence type="ECO:0000313" key="6">
    <source>
        <dbReference type="Proteomes" id="UP000190774"/>
    </source>
</evidence>